<organism evidence="1 2">
    <name type="scientific">Piscinibacter terrae</name>
    <dbReference type="NCBI Taxonomy" id="2496871"/>
    <lineage>
        <taxon>Bacteria</taxon>
        <taxon>Pseudomonadati</taxon>
        <taxon>Pseudomonadota</taxon>
        <taxon>Betaproteobacteria</taxon>
        <taxon>Burkholderiales</taxon>
        <taxon>Sphaerotilaceae</taxon>
        <taxon>Piscinibacter</taxon>
    </lineage>
</organism>
<dbReference type="EMBL" id="QUSW01000001">
    <property type="protein sequence ID" value="RQP26875.1"/>
    <property type="molecule type" value="Genomic_DNA"/>
</dbReference>
<protein>
    <submittedName>
        <fullName evidence="1">DUF1490 family protein</fullName>
    </submittedName>
</protein>
<sequence length="141" mass="15061">MRSLARVHALQLILQELRRRLDEAAGETDGVRLPAGAGLRSDLVDEFVRGVDVLAHAVELLAQELGGIVAGVVGAVAHEAHVLARLDVADEPLDACALGRRELGTRRTRTGECSDEAEDVAAVDHDPSVTRANLRRPTCTT</sequence>
<evidence type="ECO:0000313" key="2">
    <source>
        <dbReference type="Proteomes" id="UP000267464"/>
    </source>
</evidence>
<dbReference type="AlphaFoldDB" id="A0A3N7K7Q2"/>
<evidence type="ECO:0000313" key="1">
    <source>
        <dbReference type="EMBL" id="RQP26875.1"/>
    </source>
</evidence>
<dbReference type="Proteomes" id="UP000267464">
    <property type="component" value="Unassembled WGS sequence"/>
</dbReference>
<name>A0A3N7K7Q2_9BURK</name>
<accession>A0A3N7K7Q2</accession>
<gene>
    <name evidence="1" type="ORF">DZC73_05330</name>
</gene>
<proteinExistence type="predicted"/>
<reference evidence="1 2" key="1">
    <citation type="submission" date="2018-08" db="EMBL/GenBank/DDBJ databases">
        <authorList>
            <person name="Khan S.A."/>
            <person name="Jeon C.O."/>
            <person name="Chun B.H."/>
            <person name="Jeong S.E."/>
        </authorList>
    </citation>
    <scope>NUCLEOTIDE SEQUENCE [LARGE SCALE GENOMIC DNA]</scope>
    <source>
        <strain evidence="1 2">S-16</strain>
    </source>
</reference>
<keyword evidence="2" id="KW-1185">Reference proteome</keyword>
<reference evidence="1 2" key="2">
    <citation type="submission" date="2018-12" db="EMBL/GenBank/DDBJ databases">
        <title>Rhizobacter gummiphilus sp. nov., a rubber-degrading bacterium isolated from the soil of a botanical garden in Japan.</title>
        <authorList>
            <person name="Shunsuke S.S."/>
        </authorList>
    </citation>
    <scope>NUCLEOTIDE SEQUENCE [LARGE SCALE GENOMIC DNA]</scope>
    <source>
        <strain evidence="1 2">S-16</strain>
    </source>
</reference>
<comment type="caution">
    <text evidence="1">The sequence shown here is derived from an EMBL/GenBank/DDBJ whole genome shotgun (WGS) entry which is preliminary data.</text>
</comment>